<accession>A0A6L5XEY7</accession>
<proteinExistence type="predicted"/>
<evidence type="ECO:0000313" key="1">
    <source>
        <dbReference type="EMBL" id="MSS17422.1"/>
    </source>
</evidence>
<comment type="caution">
    <text evidence="1">The sequence shown here is derived from an EMBL/GenBank/DDBJ whole genome shotgun (WGS) entry which is preliminary data.</text>
</comment>
<organism evidence="1 2">
    <name type="scientific">Sodaliphilus pleomorphus</name>
    <dbReference type="NCBI Taxonomy" id="2606626"/>
    <lineage>
        <taxon>Bacteria</taxon>
        <taxon>Pseudomonadati</taxon>
        <taxon>Bacteroidota</taxon>
        <taxon>Bacteroidia</taxon>
        <taxon>Bacteroidales</taxon>
        <taxon>Muribaculaceae</taxon>
        <taxon>Sodaliphilus</taxon>
    </lineage>
</organism>
<name>A0A6L5XEY7_9BACT</name>
<gene>
    <name evidence="1" type="ORF">FYJ29_06590</name>
</gene>
<dbReference type="RefSeq" id="WP_154326682.1">
    <property type="nucleotide sequence ID" value="NZ_CP045696.1"/>
</dbReference>
<reference evidence="1 2" key="1">
    <citation type="submission" date="2019-08" db="EMBL/GenBank/DDBJ databases">
        <title>In-depth cultivation of the pig gut microbiome towards novel bacterial diversity and tailored functional studies.</title>
        <authorList>
            <person name="Wylensek D."/>
            <person name="Hitch T.C.A."/>
            <person name="Clavel T."/>
        </authorList>
    </citation>
    <scope>NUCLEOTIDE SEQUENCE [LARGE SCALE GENOMIC DNA]</scope>
    <source>
        <strain evidence="1 2">Oil-RF-744-WCA-WT-10</strain>
    </source>
</reference>
<evidence type="ECO:0000313" key="2">
    <source>
        <dbReference type="Proteomes" id="UP000483362"/>
    </source>
</evidence>
<dbReference type="Proteomes" id="UP000483362">
    <property type="component" value="Unassembled WGS sequence"/>
</dbReference>
<protein>
    <submittedName>
        <fullName evidence="1">RloB domain-containing protein</fullName>
    </submittedName>
</protein>
<sequence>MDRKLTYKKQPGARALEVEHSYSIVPPQVVISSHDSSVQIPSIYKKEDGVLSYSLICVISGGTDRERTFLNELERKHTFKGVEVIFVSSKKGLGGLTPKMMQSAYEEICKDGIIKMSGRTIKLDAVDTVYMFTDVDHYKDELKGILVSRKSAAPIWIISNPDFEIWLYYCYRNNPYEELKAVIEEKESLRSSKLKTLNGTFNNGGGLDTRKAFERLEDGIVHSKEHYQEMDGIPNLLSTQMHVFAEDVLIRLGNEFKEFVQKKLKFRLRMIMANTAKEK</sequence>
<dbReference type="EMBL" id="VULT01000008">
    <property type="protein sequence ID" value="MSS17422.1"/>
    <property type="molecule type" value="Genomic_DNA"/>
</dbReference>
<dbReference type="AlphaFoldDB" id="A0A6L5XEY7"/>
<keyword evidence="2" id="KW-1185">Reference proteome</keyword>